<evidence type="ECO:0000256" key="1">
    <source>
        <dbReference type="SAM" id="SignalP"/>
    </source>
</evidence>
<reference evidence="3 4" key="1">
    <citation type="submission" date="2023-03" db="EMBL/GenBank/DDBJ databases">
        <title>Draft assemblies of triclosan tolerant bacteria isolated from returned activated sludge.</title>
        <authorList>
            <person name="Van Hamelsveld S."/>
        </authorList>
    </citation>
    <scope>NUCLEOTIDE SEQUENCE [LARGE SCALE GENOMIC DNA]</scope>
    <source>
        <strain evidence="3 4">GW210010_S58</strain>
    </source>
</reference>
<evidence type="ECO:0000313" key="4">
    <source>
        <dbReference type="Proteomes" id="UP001216674"/>
    </source>
</evidence>
<dbReference type="InterPro" id="IPR024079">
    <property type="entry name" value="MetalloPept_cat_dom_sf"/>
</dbReference>
<dbReference type="Gene3D" id="2.120.10.70">
    <property type="entry name" value="Fucose-specific lectin"/>
    <property type="match status" value="1"/>
</dbReference>
<dbReference type="EMBL" id="JARJLM010000255">
    <property type="protein sequence ID" value="MDF3834172.1"/>
    <property type="molecule type" value="Genomic_DNA"/>
</dbReference>
<keyword evidence="1" id="KW-0732">Signal</keyword>
<keyword evidence="4" id="KW-1185">Reference proteome</keyword>
<dbReference type="SMART" id="SM00235">
    <property type="entry name" value="ZnMc"/>
    <property type="match status" value="1"/>
</dbReference>
<sequence>MSHQLKTALLFVFWLFTVAANSRAETIGTAREPLSVQRQSVWPSDQIPVCWENPGNDGQQRGWVQQAVQRTWETASAVRFTGWGQCAANSRGIRIQIIDNNPHTEGLGNHLDGKANGMQLNFTFNTFSSAFCQPRTQFCIEAIAIHEFGHALGIAHEHNRSDRFNCTLAHQGTDPDFNVTPYDTASVMNYCNPNWNGNGQLSDLDRSGANILYGKGPAPVPGAGPSMASYISGDSKQLETLFVSPTGALGLVWKINNSVWKGPVFLSAPNFLPRNAHISVVNYPLRNQLEAFYAGNDGAIYVSYKANNGAWSEPIRLTPPNTLRAGGDLSAVYYPLNNQLEVLYVGVDGALSVLWKAQNGQWKPPAKISAPNLAPSGGGISAAFYPLNNQLEALFAANDGGIRVAWKANNGAWNPPVGISPGNITPAGARITLQFYPPNNQLEAFFVDNAGKVNVVWKAQNRAWNPPVGISPPQAGVPGKEVVASFYPPNNQLEVFTIGANGAVNLLWKAQNGAWKPLVPLTAGGAAQPGSALGVKFQPLENQLELFYTDTTGALGLIYKAQNRNWNPAFRL</sequence>
<feature type="signal peptide" evidence="1">
    <location>
        <begin position="1"/>
        <end position="24"/>
    </location>
</feature>
<dbReference type="SUPFAM" id="SSF89372">
    <property type="entry name" value="Fucose-specific lectin"/>
    <property type="match status" value="1"/>
</dbReference>
<feature type="chain" id="PRO_5046783023" description="Peptidase metallopeptidase domain-containing protein" evidence="1">
    <location>
        <begin position="25"/>
        <end position="572"/>
    </location>
</feature>
<accession>A0ABT6ANG9</accession>
<dbReference type="RefSeq" id="WP_276265310.1">
    <property type="nucleotide sequence ID" value="NZ_JARJLM010000255.1"/>
</dbReference>
<evidence type="ECO:0000259" key="2">
    <source>
        <dbReference type="SMART" id="SM00235"/>
    </source>
</evidence>
<proteinExistence type="predicted"/>
<dbReference type="Proteomes" id="UP001216674">
    <property type="component" value="Unassembled WGS sequence"/>
</dbReference>
<protein>
    <recommendedName>
        <fullName evidence="2">Peptidase metallopeptidase domain-containing protein</fullName>
    </recommendedName>
</protein>
<dbReference type="Gene3D" id="3.40.390.10">
    <property type="entry name" value="Collagenase (Catalytic Domain)"/>
    <property type="match status" value="1"/>
</dbReference>
<dbReference type="Pfam" id="PF01400">
    <property type="entry name" value="Astacin"/>
    <property type="match status" value="1"/>
</dbReference>
<dbReference type="InterPro" id="IPR001506">
    <property type="entry name" value="Peptidase_M12A"/>
</dbReference>
<organism evidence="3 4">
    <name type="scientific">Cupriavidus basilensis</name>
    <dbReference type="NCBI Taxonomy" id="68895"/>
    <lineage>
        <taxon>Bacteria</taxon>
        <taxon>Pseudomonadati</taxon>
        <taxon>Pseudomonadota</taxon>
        <taxon>Betaproteobacteria</taxon>
        <taxon>Burkholderiales</taxon>
        <taxon>Burkholderiaceae</taxon>
        <taxon>Cupriavidus</taxon>
    </lineage>
</organism>
<feature type="domain" description="Peptidase metallopeptidase" evidence="2">
    <location>
        <begin position="38"/>
        <end position="186"/>
    </location>
</feature>
<dbReference type="InterPro" id="IPR006026">
    <property type="entry name" value="Peptidase_Metallo"/>
</dbReference>
<comment type="caution">
    <text evidence="3">The sequence shown here is derived from an EMBL/GenBank/DDBJ whole genome shotgun (WGS) entry which is preliminary data.</text>
</comment>
<name>A0ABT6ANG9_9BURK</name>
<dbReference type="SUPFAM" id="SSF55486">
    <property type="entry name" value="Metalloproteases ('zincins'), catalytic domain"/>
    <property type="match status" value="1"/>
</dbReference>
<gene>
    <name evidence="3" type="ORF">P3W85_14580</name>
</gene>
<evidence type="ECO:0000313" key="3">
    <source>
        <dbReference type="EMBL" id="MDF3834172.1"/>
    </source>
</evidence>